<dbReference type="InterPro" id="IPR036965">
    <property type="entry name" value="Terpene_synth_N_sf"/>
</dbReference>
<keyword evidence="2" id="KW-0479">Metal-binding</keyword>
<dbReference type="InterPro" id="IPR005630">
    <property type="entry name" value="Terpene_synthase_metal-bd"/>
</dbReference>
<dbReference type="Proteomes" id="UP000245207">
    <property type="component" value="Unassembled WGS sequence"/>
</dbReference>
<dbReference type="PANTHER" id="PTHR31225:SF254">
    <property type="entry name" value="LYASE"/>
    <property type="match status" value="1"/>
</dbReference>
<evidence type="ECO:0000313" key="5">
    <source>
        <dbReference type="EMBL" id="PWA63741.1"/>
    </source>
</evidence>
<dbReference type="FunFam" id="1.50.10.130:FF:000001">
    <property type="entry name" value="Isoprene synthase, chloroplastic"/>
    <property type="match status" value="1"/>
</dbReference>
<dbReference type="InterPro" id="IPR034741">
    <property type="entry name" value="Terpene_cyclase-like_1_C"/>
</dbReference>
<dbReference type="FunFam" id="1.10.600.10:FF:000007">
    <property type="entry name" value="Isoprene synthase, chloroplastic"/>
    <property type="match status" value="1"/>
</dbReference>
<dbReference type="Gene3D" id="1.50.10.130">
    <property type="entry name" value="Terpene synthase, N-terminal domain"/>
    <property type="match status" value="1"/>
</dbReference>
<dbReference type="CDD" id="cd00684">
    <property type="entry name" value="Terpene_cyclase_plant_C1"/>
    <property type="match status" value="1"/>
</dbReference>
<dbReference type="Pfam" id="PF03936">
    <property type="entry name" value="Terpene_synth_C"/>
    <property type="match status" value="1"/>
</dbReference>
<dbReference type="GO" id="GO:0016102">
    <property type="term" value="P:diterpenoid biosynthetic process"/>
    <property type="evidence" value="ECO:0007669"/>
    <property type="project" value="InterPro"/>
</dbReference>
<evidence type="ECO:0000256" key="2">
    <source>
        <dbReference type="ARBA" id="ARBA00022723"/>
    </source>
</evidence>
<comment type="caution">
    <text evidence="5">The sequence shown here is derived from an EMBL/GenBank/DDBJ whole genome shotgun (WGS) entry which is preliminary data.</text>
</comment>
<feature type="domain" description="Terpene synthase metal-binding" evidence="4">
    <location>
        <begin position="259"/>
        <end position="513"/>
    </location>
</feature>
<dbReference type="PANTHER" id="PTHR31225">
    <property type="entry name" value="OS04G0344100 PROTEIN-RELATED"/>
    <property type="match status" value="1"/>
</dbReference>
<dbReference type="Gene3D" id="1.10.600.10">
    <property type="entry name" value="Farnesyl Diphosphate Synthase"/>
    <property type="match status" value="1"/>
</dbReference>
<gene>
    <name evidence="5" type="ORF">CTI12_AA350260</name>
</gene>
<comment type="cofactor">
    <cofactor evidence="1">
        <name>Mg(2+)</name>
        <dbReference type="ChEBI" id="CHEBI:18420"/>
    </cofactor>
</comment>
<evidence type="ECO:0000313" key="6">
    <source>
        <dbReference type="Proteomes" id="UP000245207"/>
    </source>
</evidence>
<evidence type="ECO:0000256" key="1">
    <source>
        <dbReference type="ARBA" id="ARBA00001946"/>
    </source>
</evidence>
<dbReference type="InterPro" id="IPR050148">
    <property type="entry name" value="Terpene_synthase-like"/>
</dbReference>
<dbReference type="InterPro" id="IPR008949">
    <property type="entry name" value="Isoprenoid_synthase_dom_sf"/>
</dbReference>
<dbReference type="SUPFAM" id="SSF48576">
    <property type="entry name" value="Terpenoid synthases"/>
    <property type="match status" value="1"/>
</dbReference>
<dbReference type="Pfam" id="PF01397">
    <property type="entry name" value="Terpene_synth"/>
    <property type="match status" value="1"/>
</dbReference>
<protein>
    <submittedName>
        <fullName evidence="5">Cascarilladiene synthase</fullName>
    </submittedName>
</protein>
<sequence>MDMLEAHTTIPVNTEVVRPLANFPPSIWGDRFLSFCLDYSKLETHAKAMVKPKEELKRMIVDTKMDSNEKLRLINCVYRLGLKYMFNEEIDDQLDKLFKELNIEDYDESDLCTVSLHFQVFRQLGYKLSCDVFNKFKDFSSGKFKEYITRDVKGLLSFYESTQLRIQGETILDEALEFTEVQLKDAVDTLEGSLAQQVKQALNFPFHRGLPIAEARLYFSNYEEECLKYDPIPKLANAHFNYFQLRQKEELQILSKWYKDMEFQKISPYAREKLPETYLWMLAVFVEPHYSEARIITTKIAQLVLVLDDTFDAYATIDELRLLTDAINRWEISALEILPEYIKPFYKIILNEYAELEKQAVEEGRANAYCQYMTQSFASKYQELNFCHEQFQEIARAYLREAEWRHSKHVPSFQEYLENGMVTSTYNVLIKSTLMGMGEVVSEEALAWLKSHPKILQASELIARIHNDVVSYKFERKRAPGATSIDAYVKTFGVPEHVAVDELEKMIEKAWKDITEGCLKPMQVSLEMLSRILNFTRVIYVAYKFNDGYTFSNEIMTFQDFITLLLETSIPM</sequence>
<dbReference type="EMBL" id="PKPP01004576">
    <property type="protein sequence ID" value="PWA63741.1"/>
    <property type="molecule type" value="Genomic_DNA"/>
</dbReference>
<dbReference type="SUPFAM" id="SSF48239">
    <property type="entry name" value="Terpenoid cyclases/Protein prenyltransferases"/>
    <property type="match status" value="1"/>
</dbReference>
<evidence type="ECO:0000259" key="4">
    <source>
        <dbReference type="Pfam" id="PF03936"/>
    </source>
</evidence>
<reference evidence="5 6" key="1">
    <citation type="journal article" date="2018" name="Mol. Plant">
        <title>The genome of Artemisia annua provides insight into the evolution of Asteraceae family and artemisinin biosynthesis.</title>
        <authorList>
            <person name="Shen Q."/>
            <person name="Zhang L."/>
            <person name="Liao Z."/>
            <person name="Wang S."/>
            <person name="Yan T."/>
            <person name="Shi P."/>
            <person name="Liu M."/>
            <person name="Fu X."/>
            <person name="Pan Q."/>
            <person name="Wang Y."/>
            <person name="Lv Z."/>
            <person name="Lu X."/>
            <person name="Zhang F."/>
            <person name="Jiang W."/>
            <person name="Ma Y."/>
            <person name="Chen M."/>
            <person name="Hao X."/>
            <person name="Li L."/>
            <person name="Tang Y."/>
            <person name="Lv G."/>
            <person name="Zhou Y."/>
            <person name="Sun X."/>
            <person name="Brodelius P.E."/>
            <person name="Rose J.K.C."/>
            <person name="Tang K."/>
        </authorList>
    </citation>
    <scope>NUCLEOTIDE SEQUENCE [LARGE SCALE GENOMIC DNA]</scope>
    <source>
        <strain evidence="6">cv. Huhao1</strain>
        <tissue evidence="5">Leaf</tissue>
    </source>
</reference>
<evidence type="ECO:0000259" key="3">
    <source>
        <dbReference type="Pfam" id="PF01397"/>
    </source>
</evidence>
<dbReference type="SFLD" id="SFLDS00005">
    <property type="entry name" value="Isoprenoid_Synthase_Type_I"/>
    <property type="match status" value="1"/>
</dbReference>
<dbReference type="GO" id="GO:0010333">
    <property type="term" value="F:terpene synthase activity"/>
    <property type="evidence" value="ECO:0007669"/>
    <property type="project" value="InterPro"/>
</dbReference>
<dbReference type="STRING" id="35608.A0A2U1MR45"/>
<dbReference type="InterPro" id="IPR001906">
    <property type="entry name" value="Terpene_synth_N"/>
</dbReference>
<proteinExistence type="predicted"/>
<organism evidence="5 6">
    <name type="scientific">Artemisia annua</name>
    <name type="common">Sweet wormwood</name>
    <dbReference type="NCBI Taxonomy" id="35608"/>
    <lineage>
        <taxon>Eukaryota</taxon>
        <taxon>Viridiplantae</taxon>
        <taxon>Streptophyta</taxon>
        <taxon>Embryophyta</taxon>
        <taxon>Tracheophyta</taxon>
        <taxon>Spermatophyta</taxon>
        <taxon>Magnoliopsida</taxon>
        <taxon>eudicotyledons</taxon>
        <taxon>Gunneridae</taxon>
        <taxon>Pentapetalae</taxon>
        <taxon>asterids</taxon>
        <taxon>campanulids</taxon>
        <taxon>Asterales</taxon>
        <taxon>Asteraceae</taxon>
        <taxon>Asteroideae</taxon>
        <taxon>Anthemideae</taxon>
        <taxon>Artemisiinae</taxon>
        <taxon>Artemisia</taxon>
    </lineage>
</organism>
<dbReference type="InterPro" id="IPR008930">
    <property type="entry name" value="Terpenoid_cyclase/PrenylTrfase"/>
</dbReference>
<accession>A0A2U1MR45</accession>
<name>A0A2U1MR45_ARTAN</name>
<dbReference type="OrthoDB" id="1877784at2759"/>
<feature type="domain" description="Terpene synthase N-terminal" evidence="3">
    <location>
        <begin position="27"/>
        <end position="202"/>
    </location>
</feature>
<dbReference type="InterPro" id="IPR044814">
    <property type="entry name" value="Terpene_cyclase_plant_C1"/>
</dbReference>
<keyword evidence="6" id="KW-1185">Reference proteome</keyword>
<dbReference type="AlphaFoldDB" id="A0A2U1MR45"/>
<dbReference type="SFLD" id="SFLDG01019">
    <property type="entry name" value="Terpene_Cyclase_Like_1_C_Termi"/>
    <property type="match status" value="1"/>
</dbReference>
<dbReference type="GO" id="GO:0000287">
    <property type="term" value="F:magnesium ion binding"/>
    <property type="evidence" value="ECO:0007669"/>
    <property type="project" value="InterPro"/>
</dbReference>